<reference evidence="3 4" key="2">
    <citation type="submission" date="2019-04" db="EMBL/GenBank/DDBJ databases">
        <authorList>
            <person name="Yang S."/>
            <person name="Wei W."/>
        </authorList>
    </citation>
    <scope>NUCLEOTIDE SEQUENCE [LARGE SCALE GENOMIC DNA]</scope>
    <source>
        <strain evidence="4">ZP60</strain>
    </source>
</reference>
<dbReference type="EMBL" id="CP039375">
    <property type="protein sequence ID" value="QCD65188.1"/>
    <property type="molecule type" value="Genomic_DNA"/>
</dbReference>
<dbReference type="AlphaFoldDB" id="A0A4D6KA15"/>
<keyword evidence="1" id="KW-1133">Transmembrane helix</keyword>
<dbReference type="Proteomes" id="UP000297053">
    <property type="component" value="Chromosome"/>
</dbReference>
<evidence type="ECO:0000256" key="1">
    <source>
        <dbReference type="SAM" id="Phobius"/>
    </source>
</evidence>
<name>A0A4D6KA15_9EURY</name>
<feature type="transmembrane region" description="Helical" evidence="1">
    <location>
        <begin position="12"/>
        <end position="36"/>
    </location>
</feature>
<dbReference type="OMA" id="WRYVASE"/>
<dbReference type="GeneID" id="42178441"/>
<organism evidence="3 4">
    <name type="scientific">Halomicrobium mukohataei</name>
    <dbReference type="NCBI Taxonomy" id="57705"/>
    <lineage>
        <taxon>Archaea</taxon>
        <taxon>Methanobacteriati</taxon>
        <taxon>Methanobacteriota</taxon>
        <taxon>Stenosarchaea group</taxon>
        <taxon>Halobacteria</taxon>
        <taxon>Halobacteriales</taxon>
        <taxon>Haloarculaceae</taxon>
        <taxon>Halomicrobium</taxon>
    </lineage>
</organism>
<keyword evidence="1" id="KW-0812">Transmembrane</keyword>
<feature type="domain" description="DUF8123" evidence="2">
    <location>
        <begin position="3"/>
        <end position="69"/>
    </location>
</feature>
<proteinExistence type="predicted"/>
<dbReference type="Pfam" id="PF26444">
    <property type="entry name" value="DUF8123"/>
    <property type="match status" value="1"/>
</dbReference>
<evidence type="ECO:0000313" key="3">
    <source>
        <dbReference type="EMBL" id="QCD65188.1"/>
    </source>
</evidence>
<evidence type="ECO:0000313" key="4">
    <source>
        <dbReference type="Proteomes" id="UP000297053"/>
    </source>
</evidence>
<feature type="transmembrane region" description="Helical" evidence="1">
    <location>
        <begin position="42"/>
        <end position="65"/>
    </location>
</feature>
<gene>
    <name evidence="3" type="ORF">E5139_05855</name>
</gene>
<evidence type="ECO:0000259" key="2">
    <source>
        <dbReference type="Pfam" id="PF26444"/>
    </source>
</evidence>
<reference evidence="3 4" key="1">
    <citation type="submission" date="2019-04" db="EMBL/GenBank/DDBJ databases">
        <title>Complete genome sequence of Arthrobacter sp. ZXY-2 associated with effective atrazine degradation and salt adaptation.</title>
        <authorList>
            <person name="Zhao X."/>
        </authorList>
    </citation>
    <scope>NUCLEOTIDE SEQUENCE [LARGE SCALE GENOMIC DNA]</scope>
    <source>
        <strain evidence="4">ZP60</strain>
    </source>
</reference>
<protein>
    <recommendedName>
        <fullName evidence="2">DUF8123 domain-containing protein</fullName>
    </recommendedName>
</protein>
<accession>A0A4D6KA15</accession>
<dbReference type="InterPro" id="IPR058436">
    <property type="entry name" value="DUF8123"/>
</dbReference>
<keyword evidence="1" id="KW-0472">Membrane</keyword>
<sequence>MNALTERFDDLAEPLGIGTGVVLVLIGLGTVAGTPWTTNGSLVVSVLQILGVVATIALGAALASLSWSGR</sequence>
<dbReference type="RefSeq" id="WP_012808072.1">
    <property type="nucleotide sequence ID" value="NZ_CP039375.1"/>
</dbReference>
<dbReference type="KEGG" id="halz:E5139_05855"/>